<dbReference type="GO" id="GO:0051536">
    <property type="term" value="F:iron-sulfur cluster binding"/>
    <property type="evidence" value="ECO:0007669"/>
    <property type="project" value="InterPro"/>
</dbReference>
<gene>
    <name evidence="1" type="ORF">ZOSMA_499G00030</name>
</gene>
<keyword evidence="2" id="KW-1185">Reference proteome</keyword>
<dbReference type="EMBL" id="LFYR01001428">
    <property type="protein sequence ID" value="KMZ62052.1"/>
    <property type="molecule type" value="Genomic_DNA"/>
</dbReference>
<dbReference type="GO" id="GO:0009228">
    <property type="term" value="P:thiamine biosynthetic process"/>
    <property type="evidence" value="ECO:0007669"/>
    <property type="project" value="InterPro"/>
</dbReference>
<dbReference type="OrthoDB" id="8299809at2759"/>
<dbReference type="Proteomes" id="UP000036987">
    <property type="component" value="Unassembled WGS sequence"/>
</dbReference>
<protein>
    <recommendedName>
        <fullName evidence="3">Phosphomethylpyrimidine synthase</fullName>
    </recommendedName>
</protein>
<dbReference type="InterPro" id="IPR002817">
    <property type="entry name" value="ThiC/BzaA/B"/>
</dbReference>
<sequence length="74" mass="8159">MCGPKFCSMKITEDVRKYFEKHGYGNAEDALQHGLKAMSAEFLSAKKTISGEQHGEAGGEIYLPETYVASRSVE</sequence>
<dbReference type="PANTHER" id="PTHR30557:SF1">
    <property type="entry name" value="PHOSPHOMETHYLPYRIMIDINE SYNTHASE, CHLOROPLASTIC"/>
    <property type="match status" value="1"/>
</dbReference>
<dbReference type="PANTHER" id="PTHR30557">
    <property type="entry name" value="THIAMINE BIOSYNTHESIS PROTEIN THIC"/>
    <property type="match status" value="1"/>
</dbReference>
<dbReference type="STRING" id="29655.A0A0K9P1F0"/>
<proteinExistence type="predicted"/>
<accession>A0A0K9P1F0</accession>
<dbReference type="AlphaFoldDB" id="A0A0K9P1F0"/>
<organism evidence="1 2">
    <name type="scientific">Zostera marina</name>
    <name type="common">Eelgrass</name>
    <dbReference type="NCBI Taxonomy" id="29655"/>
    <lineage>
        <taxon>Eukaryota</taxon>
        <taxon>Viridiplantae</taxon>
        <taxon>Streptophyta</taxon>
        <taxon>Embryophyta</taxon>
        <taxon>Tracheophyta</taxon>
        <taxon>Spermatophyta</taxon>
        <taxon>Magnoliopsida</taxon>
        <taxon>Liliopsida</taxon>
        <taxon>Zosteraceae</taxon>
        <taxon>Zostera</taxon>
    </lineage>
</organism>
<evidence type="ECO:0008006" key="3">
    <source>
        <dbReference type="Google" id="ProtNLM"/>
    </source>
</evidence>
<reference evidence="2" key="1">
    <citation type="journal article" date="2016" name="Nature">
        <title>The genome of the seagrass Zostera marina reveals angiosperm adaptation to the sea.</title>
        <authorList>
            <person name="Olsen J.L."/>
            <person name="Rouze P."/>
            <person name="Verhelst B."/>
            <person name="Lin Y.-C."/>
            <person name="Bayer T."/>
            <person name="Collen J."/>
            <person name="Dattolo E."/>
            <person name="De Paoli E."/>
            <person name="Dittami S."/>
            <person name="Maumus F."/>
            <person name="Michel G."/>
            <person name="Kersting A."/>
            <person name="Lauritano C."/>
            <person name="Lohaus R."/>
            <person name="Toepel M."/>
            <person name="Tonon T."/>
            <person name="Vanneste K."/>
            <person name="Amirebrahimi M."/>
            <person name="Brakel J."/>
            <person name="Bostroem C."/>
            <person name="Chovatia M."/>
            <person name="Grimwood J."/>
            <person name="Jenkins J.W."/>
            <person name="Jueterbock A."/>
            <person name="Mraz A."/>
            <person name="Stam W.T."/>
            <person name="Tice H."/>
            <person name="Bornberg-Bauer E."/>
            <person name="Green P.J."/>
            <person name="Pearson G.A."/>
            <person name="Procaccini G."/>
            <person name="Duarte C.M."/>
            <person name="Schmutz J."/>
            <person name="Reusch T.B.H."/>
            <person name="Van de Peer Y."/>
        </authorList>
    </citation>
    <scope>NUCLEOTIDE SEQUENCE [LARGE SCALE GENOMIC DNA]</scope>
    <source>
        <strain evidence="2">cv. Finnish</strain>
    </source>
</reference>
<evidence type="ECO:0000313" key="2">
    <source>
        <dbReference type="Proteomes" id="UP000036987"/>
    </source>
</evidence>
<name>A0A0K9P1F0_ZOSMR</name>
<comment type="caution">
    <text evidence="1">The sequence shown here is derived from an EMBL/GenBank/DDBJ whole genome shotgun (WGS) entry which is preliminary data.</text>
</comment>
<evidence type="ECO:0000313" key="1">
    <source>
        <dbReference type="EMBL" id="KMZ62052.1"/>
    </source>
</evidence>